<dbReference type="InterPro" id="IPR002782">
    <property type="entry name" value="Mut7-C_RNAse_dom"/>
</dbReference>
<keyword evidence="3" id="KW-1185">Reference proteome</keyword>
<protein>
    <recommendedName>
        <fullName evidence="1">Mut7-C RNAse domain-containing protein</fullName>
    </recommendedName>
</protein>
<evidence type="ECO:0000313" key="3">
    <source>
        <dbReference type="Proteomes" id="UP000245934"/>
    </source>
</evidence>
<proteinExistence type="predicted"/>
<evidence type="ECO:0000259" key="1">
    <source>
        <dbReference type="Pfam" id="PF01927"/>
    </source>
</evidence>
<reference evidence="2 3" key="1">
    <citation type="submission" date="2018-05" db="EMBL/GenBank/DDBJ databases">
        <title>Draft genome of Methanospirillum stamsii Pt1.</title>
        <authorList>
            <person name="Dueholm M.S."/>
            <person name="Nielsen P.H."/>
            <person name="Bakmann L.F."/>
            <person name="Otzen D.E."/>
        </authorList>
    </citation>
    <scope>NUCLEOTIDE SEQUENCE [LARGE SCALE GENOMIC DNA]</scope>
    <source>
        <strain evidence="2 3">Pt1</strain>
    </source>
</reference>
<dbReference type="Pfam" id="PF01927">
    <property type="entry name" value="Mut7-C"/>
    <property type="match status" value="1"/>
</dbReference>
<evidence type="ECO:0000313" key="2">
    <source>
        <dbReference type="EMBL" id="PWR74776.1"/>
    </source>
</evidence>
<dbReference type="EMBL" id="QGMZ01000015">
    <property type="protein sequence ID" value="PWR74776.1"/>
    <property type="molecule type" value="Genomic_DNA"/>
</dbReference>
<sequence>MHPLWKADRNNYPVMTTDPPEKRFICDRMAGSLCKYLRFMGYDCKSANDLPSGNPREDTMILQIAREENRYILTQDAELARRGENLALRLVSSELGDQIIQLVHADLIIPEIRLTRCSQCNALLIEGPSLLNQQNLTPVSTPLVHCPVCHRQYWEGTHTQNMRKNLDQIIEKIDKTT</sequence>
<comment type="caution">
    <text evidence="2">The sequence shown here is derived from an EMBL/GenBank/DDBJ whole genome shotgun (WGS) entry which is preliminary data.</text>
</comment>
<feature type="domain" description="Mut7-C RNAse" evidence="1">
    <location>
        <begin position="22"/>
        <end position="165"/>
    </location>
</feature>
<name>A0A2V2NAX1_9EURY</name>
<dbReference type="PANTHER" id="PTHR39081">
    <property type="entry name" value="MUT7-C DOMAIN-CONTAINING PROTEIN"/>
    <property type="match status" value="1"/>
</dbReference>
<organism evidence="2 3">
    <name type="scientific">Methanospirillum stamsii</name>
    <dbReference type="NCBI Taxonomy" id="1277351"/>
    <lineage>
        <taxon>Archaea</taxon>
        <taxon>Methanobacteriati</taxon>
        <taxon>Methanobacteriota</taxon>
        <taxon>Stenosarchaea group</taxon>
        <taxon>Methanomicrobia</taxon>
        <taxon>Methanomicrobiales</taxon>
        <taxon>Methanospirillaceae</taxon>
        <taxon>Methanospirillum</taxon>
    </lineage>
</organism>
<dbReference type="PANTHER" id="PTHR39081:SF1">
    <property type="entry name" value="MUT7-C RNASE DOMAIN-CONTAINING PROTEIN"/>
    <property type="match status" value="1"/>
</dbReference>
<accession>A0A2V2NAX1</accession>
<dbReference type="Proteomes" id="UP000245934">
    <property type="component" value="Unassembled WGS sequence"/>
</dbReference>
<dbReference type="AlphaFoldDB" id="A0A2V2NAX1"/>
<gene>
    <name evidence="2" type="ORF">DLD82_07730</name>
</gene>